<comment type="similarity">
    <text evidence="6">Belongs to the cyclic nucleotide phosphodiesterase family.</text>
</comment>
<evidence type="ECO:0000313" key="11">
    <source>
        <dbReference type="EMBL" id="KAG2437157.1"/>
    </source>
</evidence>
<feature type="binding site" evidence="5">
    <location>
        <position position="1302"/>
    </location>
    <ligand>
        <name>Zn(2+)</name>
        <dbReference type="ChEBI" id="CHEBI:29105"/>
        <label>1</label>
    </ligand>
</feature>
<feature type="transmembrane region" description="Helical" evidence="8">
    <location>
        <begin position="329"/>
        <end position="352"/>
    </location>
</feature>
<evidence type="ECO:0000256" key="1">
    <source>
        <dbReference type="ARBA" id="ARBA00022723"/>
    </source>
</evidence>
<reference evidence="11" key="1">
    <citation type="journal article" date="2020" name="bioRxiv">
        <title>Comparative genomics of Chlamydomonas.</title>
        <authorList>
            <person name="Craig R.J."/>
            <person name="Hasan A.R."/>
            <person name="Ness R.W."/>
            <person name="Keightley P.D."/>
        </authorList>
    </citation>
    <scope>NUCLEOTIDE SEQUENCE</scope>
    <source>
        <strain evidence="11">SAG 7.73</strain>
    </source>
</reference>
<feature type="active site" description="Proton donor" evidence="3">
    <location>
        <position position="1298"/>
    </location>
</feature>
<feature type="binding site" evidence="5">
    <location>
        <position position="1340"/>
    </location>
    <ligand>
        <name>Zn(2+)</name>
        <dbReference type="ChEBI" id="CHEBI:29105"/>
        <label>1</label>
    </ligand>
</feature>
<dbReference type="GO" id="GO:0046872">
    <property type="term" value="F:metal ion binding"/>
    <property type="evidence" value="ECO:0007669"/>
    <property type="project" value="UniProtKB-KW"/>
</dbReference>
<dbReference type="InterPro" id="IPR006189">
    <property type="entry name" value="CHASE_dom"/>
</dbReference>
<feature type="region of interest" description="Disordered" evidence="7">
    <location>
        <begin position="912"/>
        <end position="931"/>
    </location>
</feature>
<evidence type="ECO:0000313" key="12">
    <source>
        <dbReference type="Proteomes" id="UP000650467"/>
    </source>
</evidence>
<comment type="caution">
    <text evidence="11">The sequence shown here is derived from an EMBL/GenBank/DDBJ whole genome shotgun (WGS) entry which is preliminary data.</text>
</comment>
<feature type="region of interest" description="Disordered" evidence="7">
    <location>
        <begin position="759"/>
        <end position="806"/>
    </location>
</feature>
<sequence length="1693" mass="172217">MADSPRGLQKALAKATAASGLAASMRGRLRQFQAELTGVLRVVKDRPSIVIIPLLALGLIVGVGIWGVMRVAKTDSESAKNRASALAIDTAVWYRQQLSSASSSVVLMGAMVVHARGRYTAVRELFAGLAPALMSQTAVNTTKMLEYVPNGVVRDIYPLTGNNAGAAGFNLFTAPGDRDGAVATVRDGAMTLVGPMKFFEGGYGVIVRVPVFVPGVDANETFGLPDPLDSYCGAPCAYNATTRTAFWGFSAGLVDLEAINAMPDSKPRMLQSMGYRYQIRALGIAEAELRVVAASERPPVDPVEAVISLPNTQWVVLVAPEDGWTNSSYAGLVAGVVVVAVVVAVLLFAALYSRRRHQMLLEALLPKQVLRHLHSSDPSLSRIGNRILNAETTADMLLGLLGQLLENQMPSLRDVVYCRQAIIRRTEIYEPIALGQHIRNANLDRDVARNLMHLMGRADDSPYDDDSFDEEDDDDAGGELVGAGVLLAGGGGHDPEDGCAAGAPAMSPFSTGAAAVAGAPLTTAAATNGGGGRPSLRFISLRGGNTRHRMPLAGAYLQGQAAAGDAAFAQHAAGAAAGGSSYTPAGGAAGSVPGMGSDEALPNVLALILTPQPAAWAEPPAAASHPHHTSSAGGVHSALQSAAQDAAIGSGEATPEHTGPTAAMAAAALREERDGDGRPTRSSNGTVCLQPPAAMAAAAVAMPTSPQSQSLLVRAVSYFRERASGAVPHSTVSGSRPHTLTMTATGAIAAMDAAAAGAAGPGAGAAASHATGTGTASSAADSSAHRQQHAARAAAQAAGGRQSGAVTPSTFAALEDAADRTLQPPRSPALLQYGRRSLNFALVPDPNPDMAKLPREELLLLPARGAAGGGGGSGGGPASQLIADMAEAEAETEAGLAVGADVMQPDLATLPAAAPPSARASGTGSHRPSDGYCHSTAAASVTAAAAGLTATGGRPMTASSSFVISSAAVALHVDGAGQRSRRGSAAALLPSSPQASRLWGRGSGMGVQSVAGEAAGTQQAGQAQQALRAPSESADATALRAPGGGGAAAGGGGGGGTAALEPAAVQPSASSITALSRLMGDSRRRPPRKVASAIGHLGRRRSSMVSAAEAAVLPAAGGSTLATGHGMGVTAVEGGRSSGAGAGAGAKVAAAVAGFARSPSQLVLLKSRSSRRASAVLPAGVGGGGERLSNAGVAGAGGAGRRSIGPASGLAAAVASKMLSMPPPPPVVEEVERQLAKAEGWHFNAFQLRDVTGGFPLSALAYFLMHRAGLVAALDLRPHVLARALRYLEAGYVDNPYHSATHAADVLQTLHVIIHGAQLNVHYLDPLGLFAAYWAAIVHDYRHPGLTNDFLVATGHPLAIRYNDRSPLENHHVAASFAALRRPELDVLAALPPEARVAFRKQVIDMVLATDMKQHFALLSQFNTVHRLANFSAQQQALQHAGGGAAAGNVASGGAAAATGAGGGGAGTASGANLLPRGSATPLRLLGSGAMARQGAAALEAAVRSPRTLLSQRSGSGTPATDRPRSDLATSAHPSDVLVTIGDGVGHATAAAATAAGGGMEPASPRVETAPRPIDDTERLLSLQIAIKVADLGHLGEELEVHKRWLAGLEEEFFRQGDKEKQLGIPISPLFDRSKQGVSKSQVGFYDFVALPLVHALSGAFPGTQPIMKCFLRNYQFWRMQEPPPPPAAGQQS</sequence>
<dbReference type="PANTHER" id="PTHR11347">
    <property type="entry name" value="CYCLIC NUCLEOTIDE PHOSPHODIESTERASE"/>
    <property type="match status" value="1"/>
</dbReference>
<keyword evidence="8" id="KW-0472">Membrane</keyword>
<dbReference type="CDD" id="cd00077">
    <property type="entry name" value="HDc"/>
    <property type="match status" value="1"/>
</dbReference>
<dbReference type="PRINTS" id="PR00387">
    <property type="entry name" value="PDIESTERASE1"/>
</dbReference>
<dbReference type="InterPro" id="IPR036971">
    <property type="entry name" value="PDEase_catalytic_dom_sf"/>
</dbReference>
<keyword evidence="8" id="KW-1133">Transmembrane helix</keyword>
<keyword evidence="12" id="KW-1185">Reference proteome</keyword>
<feature type="transmembrane region" description="Helical" evidence="8">
    <location>
        <begin position="49"/>
        <end position="69"/>
    </location>
</feature>
<dbReference type="Proteomes" id="UP000650467">
    <property type="component" value="Unassembled WGS sequence"/>
</dbReference>
<feature type="region of interest" description="Disordered" evidence="7">
    <location>
        <begin position="617"/>
        <end position="662"/>
    </location>
</feature>
<organism evidence="11 12">
    <name type="scientific">Chlamydomonas incerta</name>
    <dbReference type="NCBI Taxonomy" id="51695"/>
    <lineage>
        <taxon>Eukaryota</taxon>
        <taxon>Viridiplantae</taxon>
        <taxon>Chlorophyta</taxon>
        <taxon>core chlorophytes</taxon>
        <taxon>Chlorophyceae</taxon>
        <taxon>CS clade</taxon>
        <taxon>Chlamydomonadales</taxon>
        <taxon>Chlamydomonadaceae</taxon>
        <taxon>Chlamydomonas</taxon>
    </lineage>
</organism>
<feature type="compositionally biased region" description="Gly residues" evidence="7">
    <location>
        <begin position="1042"/>
        <end position="1057"/>
    </location>
</feature>
<feature type="region of interest" description="Disordered" evidence="7">
    <location>
        <begin position="982"/>
        <end position="1064"/>
    </location>
</feature>
<keyword evidence="2 6" id="KW-0378">Hydrolase</keyword>
<feature type="compositionally biased region" description="Low complexity" evidence="7">
    <location>
        <begin position="617"/>
        <end position="632"/>
    </location>
</feature>
<dbReference type="InterPro" id="IPR002073">
    <property type="entry name" value="PDEase_catalytic_dom"/>
</dbReference>
<evidence type="ECO:0000256" key="3">
    <source>
        <dbReference type="PIRSR" id="PIRSR623088-1"/>
    </source>
</evidence>
<feature type="domain" description="PDEase" evidence="10">
    <location>
        <begin position="1223"/>
        <end position="1685"/>
    </location>
</feature>
<feature type="compositionally biased region" description="Low complexity" evidence="7">
    <location>
        <begin position="982"/>
        <end position="998"/>
    </location>
</feature>
<feature type="compositionally biased region" description="Low complexity" evidence="7">
    <location>
        <begin position="1011"/>
        <end position="1026"/>
    </location>
</feature>
<evidence type="ECO:0000256" key="8">
    <source>
        <dbReference type="SAM" id="Phobius"/>
    </source>
</evidence>
<evidence type="ECO:0000256" key="7">
    <source>
        <dbReference type="SAM" id="MobiDB-lite"/>
    </source>
</evidence>
<keyword evidence="8" id="KW-0812">Transmembrane</keyword>
<name>A0A835W1J5_CHLIN</name>
<dbReference type="Pfam" id="PF00233">
    <property type="entry name" value="PDEase_I"/>
    <property type="match status" value="2"/>
</dbReference>
<evidence type="ECO:0000256" key="2">
    <source>
        <dbReference type="ARBA" id="ARBA00022801"/>
    </source>
</evidence>
<accession>A0A835W1J5</accession>
<comment type="cofactor">
    <cofactor evidence="6">
        <name>a divalent metal cation</name>
        <dbReference type="ChEBI" id="CHEBI:60240"/>
    </cofactor>
    <text evidence="6">Binds 2 divalent metal cations per subunit. Site 1 may preferentially bind zinc ions, while site 2 has a preference for magnesium and/or manganese ions.</text>
</comment>
<feature type="region of interest" description="Disordered" evidence="7">
    <location>
        <begin position="1078"/>
        <end position="1098"/>
    </location>
</feature>
<feature type="compositionally biased region" description="Low complexity" evidence="7">
    <location>
        <begin position="759"/>
        <end position="782"/>
    </location>
</feature>
<dbReference type="PROSITE" id="PS00126">
    <property type="entry name" value="PDEASE_I_1"/>
    <property type="match status" value="1"/>
</dbReference>
<dbReference type="InterPro" id="IPR003607">
    <property type="entry name" value="HD/PDEase_dom"/>
</dbReference>
<dbReference type="EC" id="3.1.4.-" evidence="6"/>
<dbReference type="InterPro" id="IPR023088">
    <property type="entry name" value="PDEase"/>
</dbReference>
<keyword evidence="1 5" id="KW-0479">Metal-binding</keyword>
<feature type="binding site" evidence="4">
    <location>
        <begin position="1298"/>
        <end position="1302"/>
    </location>
    <ligand>
        <name>AMP</name>
        <dbReference type="ChEBI" id="CHEBI:456215"/>
    </ligand>
</feature>
<feature type="binding site" evidence="4">
    <location>
        <position position="1642"/>
    </location>
    <ligand>
        <name>AMP</name>
        <dbReference type="ChEBI" id="CHEBI:456215"/>
    </ligand>
</feature>
<dbReference type="SUPFAM" id="SSF109604">
    <property type="entry name" value="HD-domain/PDEase-like"/>
    <property type="match status" value="1"/>
</dbReference>
<dbReference type="GO" id="GO:0007165">
    <property type="term" value="P:signal transduction"/>
    <property type="evidence" value="ECO:0007669"/>
    <property type="project" value="InterPro"/>
</dbReference>
<evidence type="ECO:0000256" key="4">
    <source>
        <dbReference type="PIRSR" id="PIRSR623088-2"/>
    </source>
</evidence>
<feature type="binding site" evidence="5">
    <location>
        <position position="1339"/>
    </location>
    <ligand>
        <name>Zn(2+)</name>
        <dbReference type="ChEBI" id="CHEBI:29105"/>
        <label>1</label>
    </ligand>
</feature>
<dbReference type="InterPro" id="IPR023174">
    <property type="entry name" value="PDEase_CS"/>
</dbReference>
<feature type="compositionally biased region" description="Polar residues" evidence="7">
    <location>
        <begin position="1508"/>
        <end position="1519"/>
    </location>
</feature>
<dbReference type="PROSITE" id="PS50839">
    <property type="entry name" value="CHASE"/>
    <property type="match status" value="1"/>
</dbReference>
<dbReference type="EMBL" id="JAEHOC010000011">
    <property type="protein sequence ID" value="KAG2437157.1"/>
    <property type="molecule type" value="Genomic_DNA"/>
</dbReference>
<proteinExistence type="inferred from homology"/>
<evidence type="ECO:0000259" key="9">
    <source>
        <dbReference type="PROSITE" id="PS50839"/>
    </source>
</evidence>
<feature type="binding site" evidence="4">
    <location>
        <position position="1340"/>
    </location>
    <ligand>
        <name>AMP</name>
        <dbReference type="ChEBI" id="CHEBI:456215"/>
    </ligand>
</feature>
<feature type="compositionally biased region" description="Low complexity" evidence="7">
    <location>
        <begin position="790"/>
        <end position="805"/>
    </location>
</feature>
<feature type="binding site" evidence="4">
    <location>
        <position position="1591"/>
    </location>
    <ligand>
        <name>AMP</name>
        <dbReference type="ChEBI" id="CHEBI:456215"/>
    </ligand>
</feature>
<evidence type="ECO:0000259" key="10">
    <source>
        <dbReference type="PROSITE" id="PS51845"/>
    </source>
</evidence>
<protein>
    <recommendedName>
        <fullName evidence="6">Phosphodiesterase</fullName>
        <ecNumber evidence="6">3.1.4.-</ecNumber>
    </recommendedName>
</protein>
<dbReference type="PROSITE" id="PS51845">
    <property type="entry name" value="PDEASE_I_2"/>
    <property type="match status" value="1"/>
</dbReference>
<dbReference type="GO" id="GO:0004114">
    <property type="term" value="F:3',5'-cyclic-nucleotide phosphodiesterase activity"/>
    <property type="evidence" value="ECO:0007669"/>
    <property type="project" value="InterPro"/>
</dbReference>
<feature type="binding site" evidence="5">
    <location>
        <position position="1591"/>
    </location>
    <ligand>
        <name>Zn(2+)</name>
        <dbReference type="ChEBI" id="CHEBI:29105"/>
        <label>1</label>
    </ligand>
</feature>
<gene>
    <name evidence="11" type="ORF">HXX76_005823</name>
</gene>
<feature type="region of interest" description="Disordered" evidence="7">
    <location>
        <begin position="1503"/>
        <end position="1532"/>
    </location>
</feature>
<dbReference type="SMART" id="SM01079">
    <property type="entry name" value="CHASE"/>
    <property type="match status" value="1"/>
</dbReference>
<dbReference type="Gene3D" id="1.10.1300.10">
    <property type="entry name" value="3'5'-cyclic nucleotide phosphodiesterase, catalytic domain"/>
    <property type="match status" value="2"/>
</dbReference>
<evidence type="ECO:0000256" key="5">
    <source>
        <dbReference type="PIRSR" id="PIRSR623088-3"/>
    </source>
</evidence>
<dbReference type="OrthoDB" id="546632at2759"/>
<evidence type="ECO:0000256" key="6">
    <source>
        <dbReference type="RuleBase" id="RU363067"/>
    </source>
</evidence>
<feature type="binding site" evidence="5">
    <location>
        <position position="1340"/>
    </location>
    <ligand>
        <name>Zn(2+)</name>
        <dbReference type="ChEBI" id="CHEBI:29105"/>
        <label>2</label>
    </ligand>
</feature>
<feature type="domain" description="CHASE" evidence="9">
    <location>
        <begin position="149"/>
        <end position="259"/>
    </location>
</feature>
<feature type="compositionally biased region" description="Low complexity" evidence="7">
    <location>
        <begin position="912"/>
        <end position="925"/>
    </location>
</feature>